<keyword evidence="3" id="KW-1185">Reference proteome</keyword>
<accession>A0A7J7VBM6</accession>
<sequence>MHMLNTVPGIQKHSEKVSWDYSLIPKNNMYICKSLPKLPHGLELEKGPGLSSLWTQEPVGEGRMRTIQFTHSFNDYLWSACCVTVLSLNPRIQGWAEKTKAKHQTNKISSSESLHSIGGR</sequence>
<gene>
    <name evidence="2" type="ORF">mPipKuh1_008510</name>
</gene>
<dbReference type="EMBL" id="JACAGB010000015">
    <property type="protein sequence ID" value="KAF6322512.1"/>
    <property type="molecule type" value="Genomic_DNA"/>
</dbReference>
<name>A0A7J7VBM6_PIPKU</name>
<dbReference type="AlphaFoldDB" id="A0A7J7VBM6"/>
<organism evidence="2 3">
    <name type="scientific">Pipistrellus kuhlii</name>
    <name type="common">Kuhl's pipistrelle</name>
    <dbReference type="NCBI Taxonomy" id="59472"/>
    <lineage>
        <taxon>Eukaryota</taxon>
        <taxon>Metazoa</taxon>
        <taxon>Chordata</taxon>
        <taxon>Craniata</taxon>
        <taxon>Vertebrata</taxon>
        <taxon>Euteleostomi</taxon>
        <taxon>Mammalia</taxon>
        <taxon>Eutheria</taxon>
        <taxon>Laurasiatheria</taxon>
        <taxon>Chiroptera</taxon>
        <taxon>Yangochiroptera</taxon>
        <taxon>Vespertilionidae</taxon>
        <taxon>Pipistrellus</taxon>
    </lineage>
</organism>
<dbReference type="Proteomes" id="UP000558488">
    <property type="component" value="Unassembled WGS sequence"/>
</dbReference>
<evidence type="ECO:0000313" key="3">
    <source>
        <dbReference type="Proteomes" id="UP000558488"/>
    </source>
</evidence>
<reference evidence="2 3" key="1">
    <citation type="journal article" date="2020" name="Nature">
        <title>Six reference-quality genomes reveal evolution of bat adaptations.</title>
        <authorList>
            <person name="Jebb D."/>
            <person name="Huang Z."/>
            <person name="Pippel M."/>
            <person name="Hughes G.M."/>
            <person name="Lavrichenko K."/>
            <person name="Devanna P."/>
            <person name="Winkler S."/>
            <person name="Jermiin L.S."/>
            <person name="Skirmuntt E.C."/>
            <person name="Katzourakis A."/>
            <person name="Burkitt-Gray L."/>
            <person name="Ray D.A."/>
            <person name="Sullivan K.A.M."/>
            <person name="Roscito J.G."/>
            <person name="Kirilenko B.M."/>
            <person name="Davalos L.M."/>
            <person name="Corthals A.P."/>
            <person name="Power M.L."/>
            <person name="Jones G."/>
            <person name="Ransome R.D."/>
            <person name="Dechmann D.K.N."/>
            <person name="Locatelli A.G."/>
            <person name="Puechmaille S.J."/>
            <person name="Fedrigo O."/>
            <person name="Jarvis E.D."/>
            <person name="Hiller M."/>
            <person name="Vernes S.C."/>
            <person name="Myers E.W."/>
            <person name="Teeling E.C."/>
        </authorList>
    </citation>
    <scope>NUCLEOTIDE SEQUENCE [LARGE SCALE GENOMIC DNA]</scope>
    <source>
        <strain evidence="2">MPipKuh1</strain>
        <tissue evidence="2">Flight muscle</tissue>
    </source>
</reference>
<evidence type="ECO:0000256" key="1">
    <source>
        <dbReference type="SAM" id="MobiDB-lite"/>
    </source>
</evidence>
<evidence type="ECO:0000313" key="2">
    <source>
        <dbReference type="EMBL" id="KAF6322512.1"/>
    </source>
</evidence>
<protein>
    <submittedName>
        <fullName evidence="2">Uncharacterized protein</fullName>
    </submittedName>
</protein>
<proteinExistence type="predicted"/>
<comment type="caution">
    <text evidence="2">The sequence shown here is derived from an EMBL/GenBank/DDBJ whole genome shotgun (WGS) entry which is preliminary data.</text>
</comment>
<feature type="region of interest" description="Disordered" evidence="1">
    <location>
        <begin position="99"/>
        <end position="120"/>
    </location>
</feature>